<evidence type="ECO:0000256" key="1">
    <source>
        <dbReference type="SAM" id="MobiDB-lite"/>
    </source>
</evidence>
<dbReference type="Proteomes" id="UP000254291">
    <property type="component" value="Unassembled WGS sequence"/>
</dbReference>
<accession>A0A378SKR3</accession>
<feature type="region of interest" description="Disordered" evidence="1">
    <location>
        <begin position="1"/>
        <end position="38"/>
    </location>
</feature>
<dbReference type="RefSeq" id="WP_115327269.1">
    <property type="nucleotide sequence ID" value="NZ_JACKST010000002.1"/>
</dbReference>
<gene>
    <name evidence="2" type="ORF">NCTC10742_02408</name>
</gene>
<sequence length="78" mass="8775">MSEEHDLSEGFPEYQRPPKDIVAHIPDPDAPPIPTGPGHTVTVTEWDENGVTQTESEAFITRAITNLDDLYRRNDNDD</sequence>
<protein>
    <submittedName>
        <fullName evidence="2">Uncharacterized protein</fullName>
    </submittedName>
</protein>
<organism evidence="2 3">
    <name type="scientific">Mycolicibacterium gilvum</name>
    <dbReference type="NCBI Taxonomy" id="1804"/>
    <lineage>
        <taxon>Bacteria</taxon>
        <taxon>Bacillati</taxon>
        <taxon>Actinomycetota</taxon>
        <taxon>Actinomycetes</taxon>
        <taxon>Mycobacteriales</taxon>
        <taxon>Mycobacteriaceae</taxon>
        <taxon>Mycolicibacterium</taxon>
    </lineage>
</organism>
<dbReference type="AlphaFoldDB" id="A0A378SKR3"/>
<evidence type="ECO:0000313" key="3">
    <source>
        <dbReference type="Proteomes" id="UP000254291"/>
    </source>
</evidence>
<reference evidence="2 3" key="1">
    <citation type="submission" date="2018-06" db="EMBL/GenBank/DDBJ databases">
        <authorList>
            <consortium name="Pathogen Informatics"/>
            <person name="Doyle S."/>
        </authorList>
    </citation>
    <scope>NUCLEOTIDE SEQUENCE [LARGE SCALE GENOMIC DNA]</scope>
    <source>
        <strain evidence="2 3">NCTC10742</strain>
    </source>
</reference>
<dbReference type="EMBL" id="UGQM01000001">
    <property type="protein sequence ID" value="STZ43191.1"/>
    <property type="molecule type" value="Genomic_DNA"/>
</dbReference>
<evidence type="ECO:0000313" key="2">
    <source>
        <dbReference type="EMBL" id="STZ43191.1"/>
    </source>
</evidence>
<proteinExistence type="predicted"/>
<name>A0A378SKR3_9MYCO</name>